<protein>
    <submittedName>
        <fullName evidence="9">Na+/H+ antiporter subunit B</fullName>
    </submittedName>
</protein>
<feature type="transmembrane region" description="Helical" evidence="7">
    <location>
        <begin position="94"/>
        <end position="123"/>
    </location>
</feature>
<dbReference type="EMBL" id="JABFDB010000016">
    <property type="protein sequence ID" value="NYZ22286.1"/>
    <property type="molecule type" value="Genomic_DNA"/>
</dbReference>
<dbReference type="InterPro" id="IPR007182">
    <property type="entry name" value="MnhB"/>
</dbReference>
<keyword evidence="5 7" id="KW-1133">Transmembrane helix</keyword>
<keyword evidence="3" id="KW-1003">Cell membrane</keyword>
<dbReference type="RefSeq" id="WP_180284058.1">
    <property type="nucleotide sequence ID" value="NZ_JABFDB010000016.1"/>
</dbReference>
<comment type="similarity">
    <text evidence="2">Belongs to the CPA3 antiporters (TC 2.A.63) subunit B family.</text>
</comment>
<keyword evidence="10" id="KW-1185">Reference proteome</keyword>
<keyword evidence="6 7" id="KW-0472">Membrane</keyword>
<keyword evidence="4 7" id="KW-0812">Transmembrane</keyword>
<evidence type="ECO:0000256" key="1">
    <source>
        <dbReference type="ARBA" id="ARBA00004651"/>
    </source>
</evidence>
<feature type="domain" description="Na+/H+ antiporter MnhB subunit-related protein" evidence="8">
    <location>
        <begin position="5"/>
        <end position="119"/>
    </location>
</feature>
<organism evidence="9 10">
    <name type="scientific">Azospirillum oleiclasticum</name>
    <dbReference type="NCBI Taxonomy" id="2735135"/>
    <lineage>
        <taxon>Bacteria</taxon>
        <taxon>Pseudomonadati</taxon>
        <taxon>Pseudomonadota</taxon>
        <taxon>Alphaproteobacteria</taxon>
        <taxon>Rhodospirillales</taxon>
        <taxon>Azospirillaceae</taxon>
        <taxon>Azospirillum</taxon>
    </lineage>
</organism>
<evidence type="ECO:0000313" key="10">
    <source>
        <dbReference type="Proteomes" id="UP000584642"/>
    </source>
</evidence>
<dbReference type="NCBIfam" id="NF009163">
    <property type="entry name" value="PRK12509.1"/>
    <property type="match status" value="1"/>
</dbReference>
<evidence type="ECO:0000256" key="7">
    <source>
        <dbReference type="SAM" id="Phobius"/>
    </source>
</evidence>
<evidence type="ECO:0000259" key="8">
    <source>
        <dbReference type="Pfam" id="PF04039"/>
    </source>
</evidence>
<proteinExistence type="inferred from homology"/>
<feature type="transmembrane region" description="Helical" evidence="7">
    <location>
        <begin position="68"/>
        <end position="88"/>
    </location>
</feature>
<evidence type="ECO:0000256" key="5">
    <source>
        <dbReference type="ARBA" id="ARBA00022989"/>
    </source>
</evidence>
<comment type="subcellular location">
    <subcellularLocation>
        <location evidence="1">Cell membrane</location>
        <topology evidence="1">Multi-pass membrane protein</topology>
    </subcellularLocation>
</comment>
<evidence type="ECO:0000256" key="2">
    <source>
        <dbReference type="ARBA" id="ARBA00009425"/>
    </source>
</evidence>
<dbReference type="PANTHER" id="PTHR33932">
    <property type="entry name" value="NA(+)/H(+) ANTIPORTER SUBUNIT B"/>
    <property type="match status" value="1"/>
</dbReference>
<sequence length="128" mass="13498">MPSVILRTSARPLLALMLVFSLYLLLRGHNAPGGGFIGGLFAASGFAVYAIAFGRRAAEAALRFTPKAVLGAGLLLALVSGLPAFLLGEPFLTHLWWSVLSTALVFDVGVYLTVVGAVCAFLFELTEE</sequence>
<evidence type="ECO:0000313" key="9">
    <source>
        <dbReference type="EMBL" id="NYZ22286.1"/>
    </source>
</evidence>
<comment type="caution">
    <text evidence="9">The sequence shown here is derived from an EMBL/GenBank/DDBJ whole genome shotgun (WGS) entry which is preliminary data.</text>
</comment>
<name>A0ABX2TD70_9PROT</name>
<dbReference type="InterPro" id="IPR050622">
    <property type="entry name" value="CPA3_antiporter_subunitB"/>
</dbReference>
<evidence type="ECO:0000256" key="3">
    <source>
        <dbReference type="ARBA" id="ARBA00022475"/>
    </source>
</evidence>
<reference evidence="9 10" key="1">
    <citation type="submission" date="2020-05" db="EMBL/GenBank/DDBJ databases">
        <title>Azospirillum oleiclasticum sp. nov, a nitrogen-fixing and heavy crude oil-emulsifying bacterium isolated from the crude oil of Yumen Oilfield.</title>
        <authorList>
            <person name="Wu D."/>
            <person name="Cai M."/>
            <person name="Zhang X."/>
        </authorList>
    </citation>
    <scope>NUCLEOTIDE SEQUENCE [LARGE SCALE GENOMIC DNA]</scope>
    <source>
        <strain evidence="9 10">ROY-1-1-2</strain>
    </source>
</reference>
<dbReference type="Proteomes" id="UP000584642">
    <property type="component" value="Unassembled WGS sequence"/>
</dbReference>
<feature type="transmembrane region" description="Helical" evidence="7">
    <location>
        <begin position="35"/>
        <end position="56"/>
    </location>
</feature>
<evidence type="ECO:0000256" key="6">
    <source>
        <dbReference type="ARBA" id="ARBA00023136"/>
    </source>
</evidence>
<dbReference type="PANTHER" id="PTHR33932:SF4">
    <property type="entry name" value="NA(+)_H(+) ANTIPORTER SUBUNIT B"/>
    <property type="match status" value="1"/>
</dbReference>
<dbReference type="Pfam" id="PF04039">
    <property type="entry name" value="MnhB"/>
    <property type="match status" value="1"/>
</dbReference>
<gene>
    <name evidence="9" type="ORF">HND93_21450</name>
</gene>
<feature type="transmembrane region" description="Helical" evidence="7">
    <location>
        <begin position="12"/>
        <end position="29"/>
    </location>
</feature>
<accession>A0ABX2TD70</accession>
<evidence type="ECO:0000256" key="4">
    <source>
        <dbReference type="ARBA" id="ARBA00022692"/>
    </source>
</evidence>